<comment type="caution">
    <text evidence="1">The sequence shown here is derived from an EMBL/GenBank/DDBJ whole genome shotgun (WGS) entry which is preliminary data.</text>
</comment>
<accession>A0A426U9L3</accession>
<protein>
    <submittedName>
        <fullName evidence="1">PIN domain-containing protein</fullName>
    </submittedName>
</protein>
<gene>
    <name evidence="1" type="ORF">EI684_02050</name>
</gene>
<dbReference type="Gene3D" id="3.40.50.1010">
    <property type="entry name" value="5'-nuclease"/>
    <property type="match status" value="1"/>
</dbReference>
<sequence>MSAFYFDTSALAKRYLTEPGSAWVTDITNPDNGHAITVALLTRVEAAAAIAARQRAGTITLVERDAIIALLLHHFATEYLVISLSDAIVERAVQLTQQHRLRGYDAVQLAVALDANTTAVAIDLSPLTFVAADEVLLVAAHKEGLNTTNPNLYP</sequence>
<dbReference type="SUPFAM" id="SSF88723">
    <property type="entry name" value="PIN domain-like"/>
    <property type="match status" value="1"/>
</dbReference>
<reference evidence="1 2" key="1">
    <citation type="submission" date="2018-12" db="EMBL/GenBank/DDBJ databases">
        <title>Genome Sequence of Candidatus Viridilinea halotolerans isolated from saline sulfide-rich spring.</title>
        <authorList>
            <person name="Grouzdev D.S."/>
            <person name="Burganskaya E.I."/>
            <person name="Krutkina M.S."/>
            <person name="Sukhacheva M.V."/>
            <person name="Gorlenko V.M."/>
        </authorList>
    </citation>
    <scope>NUCLEOTIDE SEQUENCE [LARGE SCALE GENOMIC DNA]</scope>
    <source>
        <strain evidence="1">Chok-6</strain>
    </source>
</reference>
<organism evidence="1 2">
    <name type="scientific">Candidatus Viridilinea halotolerans</name>
    <dbReference type="NCBI Taxonomy" id="2491704"/>
    <lineage>
        <taxon>Bacteria</taxon>
        <taxon>Bacillati</taxon>
        <taxon>Chloroflexota</taxon>
        <taxon>Chloroflexia</taxon>
        <taxon>Chloroflexales</taxon>
        <taxon>Chloroflexineae</taxon>
        <taxon>Oscillochloridaceae</taxon>
        <taxon>Candidatus Viridilinea</taxon>
    </lineage>
</organism>
<dbReference type="AlphaFoldDB" id="A0A426U9L3"/>
<dbReference type="EMBL" id="RSAS01000081">
    <property type="protein sequence ID" value="RRR77052.1"/>
    <property type="molecule type" value="Genomic_DNA"/>
</dbReference>
<dbReference type="CDD" id="cd09874">
    <property type="entry name" value="PIN_MT3492-like"/>
    <property type="match status" value="1"/>
</dbReference>
<proteinExistence type="predicted"/>
<dbReference type="InterPro" id="IPR029060">
    <property type="entry name" value="PIN-like_dom_sf"/>
</dbReference>
<evidence type="ECO:0000313" key="2">
    <source>
        <dbReference type="Proteomes" id="UP000280307"/>
    </source>
</evidence>
<dbReference type="Proteomes" id="UP000280307">
    <property type="component" value="Unassembled WGS sequence"/>
</dbReference>
<evidence type="ECO:0000313" key="1">
    <source>
        <dbReference type="EMBL" id="RRR77052.1"/>
    </source>
</evidence>
<name>A0A426U9L3_9CHLR</name>